<protein>
    <submittedName>
        <fullName evidence="3">Uncharacterized protein</fullName>
    </submittedName>
</protein>
<dbReference type="PANTHER" id="PTHR37710">
    <property type="entry name" value="TRANSMEMBRANE PROTEIN"/>
    <property type="match status" value="1"/>
</dbReference>
<gene>
    <name evidence="3" type="ORF">RchiOBHm_Chr4g0430861</name>
</gene>
<evidence type="ECO:0000313" key="4">
    <source>
        <dbReference type="Proteomes" id="UP000238479"/>
    </source>
</evidence>
<proteinExistence type="predicted"/>
<dbReference type="PANTHER" id="PTHR37710:SF1">
    <property type="entry name" value="TRANSMEMBRANE PROTEIN"/>
    <property type="match status" value="1"/>
</dbReference>
<evidence type="ECO:0000256" key="2">
    <source>
        <dbReference type="SAM" id="Phobius"/>
    </source>
</evidence>
<dbReference type="OMA" id="IMEMFEN"/>
<evidence type="ECO:0000313" key="3">
    <source>
        <dbReference type="EMBL" id="PRQ39957.1"/>
    </source>
</evidence>
<name>A0A2P6R0J7_ROSCH</name>
<dbReference type="EMBL" id="PDCK01000042">
    <property type="protein sequence ID" value="PRQ39957.1"/>
    <property type="molecule type" value="Genomic_DNA"/>
</dbReference>
<comment type="caution">
    <text evidence="3">The sequence shown here is derived from an EMBL/GenBank/DDBJ whole genome shotgun (WGS) entry which is preliminary data.</text>
</comment>
<dbReference type="Proteomes" id="UP000238479">
    <property type="component" value="Chromosome 4"/>
</dbReference>
<feature type="region of interest" description="Disordered" evidence="1">
    <location>
        <begin position="235"/>
        <end position="257"/>
    </location>
</feature>
<keyword evidence="2" id="KW-1133">Transmembrane helix</keyword>
<evidence type="ECO:0000256" key="1">
    <source>
        <dbReference type="SAM" id="MobiDB-lite"/>
    </source>
</evidence>
<keyword evidence="4" id="KW-1185">Reference proteome</keyword>
<feature type="transmembrane region" description="Helical" evidence="2">
    <location>
        <begin position="60"/>
        <end position="84"/>
    </location>
</feature>
<organism evidence="3 4">
    <name type="scientific">Rosa chinensis</name>
    <name type="common">China rose</name>
    <dbReference type="NCBI Taxonomy" id="74649"/>
    <lineage>
        <taxon>Eukaryota</taxon>
        <taxon>Viridiplantae</taxon>
        <taxon>Streptophyta</taxon>
        <taxon>Embryophyta</taxon>
        <taxon>Tracheophyta</taxon>
        <taxon>Spermatophyta</taxon>
        <taxon>Magnoliopsida</taxon>
        <taxon>eudicotyledons</taxon>
        <taxon>Gunneridae</taxon>
        <taxon>Pentapetalae</taxon>
        <taxon>rosids</taxon>
        <taxon>fabids</taxon>
        <taxon>Rosales</taxon>
        <taxon>Rosaceae</taxon>
        <taxon>Rosoideae</taxon>
        <taxon>Rosoideae incertae sedis</taxon>
        <taxon>Rosa</taxon>
    </lineage>
</organism>
<keyword evidence="2" id="KW-0472">Membrane</keyword>
<sequence>MDSRASLASQESTTQIKMMSRKRPLHTCAVSILVIADKACTKVQGIHGPLGVMAKVAAKFATFASPIIIFMQYQWIIMAVLSFIDGRILAVENMIERFYPPSSIVFNKIDDFVQVAETLPEKLDEAMNKLPSSIHQGSVLDWGLVRAIMMLNFVSGTLTCWRMSKGAREKEIVVDTSCNDNNNHHHNTNEEAAAKANGAAEQLLDSSKHDANNNMKSNPSTPPLGAIMKGSYKEALTKGKKEGTESKKEGNKYKTNGIHSKTEEKYYNKEEVKSAAADVKNGGNRQGDILDLFDTAWLMNRRRSFEGKAPRSLSFHGGY</sequence>
<dbReference type="Gramene" id="PRQ39957">
    <property type="protein sequence ID" value="PRQ39957"/>
    <property type="gene ID" value="RchiOBHm_Chr4g0430861"/>
</dbReference>
<reference evidence="3 4" key="1">
    <citation type="journal article" date="2018" name="Nat. Genet.">
        <title>The Rosa genome provides new insights in the design of modern roses.</title>
        <authorList>
            <person name="Bendahmane M."/>
        </authorList>
    </citation>
    <scope>NUCLEOTIDE SEQUENCE [LARGE SCALE GENOMIC DNA]</scope>
    <source>
        <strain evidence="4">cv. Old Blush</strain>
    </source>
</reference>
<dbReference type="AlphaFoldDB" id="A0A2P6R0J7"/>
<keyword evidence="2" id="KW-0812">Transmembrane</keyword>
<dbReference type="OrthoDB" id="1939616at2759"/>
<feature type="compositionally biased region" description="Basic and acidic residues" evidence="1">
    <location>
        <begin position="235"/>
        <end position="252"/>
    </location>
</feature>
<accession>A0A2P6R0J7</accession>